<accession>A0A143BHX7</accession>
<protein>
    <submittedName>
        <fullName evidence="1">Uncharacterized protein</fullName>
    </submittedName>
</protein>
<dbReference type="RefSeq" id="WP_026850234.1">
    <property type="nucleotide sequence ID" value="NZ_CP011454.1"/>
</dbReference>
<dbReference type="AlphaFoldDB" id="A0A143BHX7"/>
<dbReference type="OrthoDB" id="9790035at2"/>
<dbReference type="eggNOG" id="ENOG5030283">
    <property type="taxonomic scope" value="Bacteria"/>
</dbReference>
<gene>
    <name evidence="1" type="ORF">GEMMAAP_03345</name>
</gene>
<proteinExistence type="predicted"/>
<reference evidence="1 2" key="2">
    <citation type="journal article" date="2016" name="Environ. Microbiol. Rep.">
        <title>Metagenomic evidence for the presence of phototrophic Gemmatimonadetes bacteria in diverse environments.</title>
        <authorList>
            <person name="Zeng Y."/>
            <person name="Baumbach J."/>
            <person name="Barbosa E.G."/>
            <person name="Azevedo V."/>
            <person name="Zhang C."/>
            <person name="Koblizek M."/>
        </authorList>
    </citation>
    <scope>NUCLEOTIDE SEQUENCE [LARGE SCALE GENOMIC DNA]</scope>
    <source>
        <strain evidence="1 2">AP64</strain>
    </source>
</reference>
<keyword evidence="2" id="KW-1185">Reference proteome</keyword>
<evidence type="ECO:0000313" key="2">
    <source>
        <dbReference type="Proteomes" id="UP000076404"/>
    </source>
</evidence>
<dbReference type="STRING" id="1379270.GEMMAAP_03345"/>
<dbReference type="Proteomes" id="UP000076404">
    <property type="component" value="Chromosome"/>
</dbReference>
<evidence type="ECO:0000313" key="1">
    <source>
        <dbReference type="EMBL" id="AMW04132.1"/>
    </source>
</evidence>
<organism evidence="1 2">
    <name type="scientific">Gemmatimonas phototrophica</name>
    <dbReference type="NCBI Taxonomy" id="1379270"/>
    <lineage>
        <taxon>Bacteria</taxon>
        <taxon>Pseudomonadati</taxon>
        <taxon>Gemmatimonadota</taxon>
        <taxon>Gemmatimonadia</taxon>
        <taxon>Gemmatimonadales</taxon>
        <taxon>Gemmatimonadaceae</taxon>
        <taxon>Gemmatimonas</taxon>
    </lineage>
</organism>
<name>A0A143BHX7_9BACT</name>
<dbReference type="KEGG" id="gph:GEMMAAP_03345"/>
<reference evidence="1 2" key="1">
    <citation type="journal article" date="2014" name="Proc. Natl. Acad. Sci. U.S.A.">
        <title>Functional type 2 photosynthetic reaction centers found in the rare bacterial phylum Gemmatimonadetes.</title>
        <authorList>
            <person name="Zeng Y."/>
            <person name="Feng F."/>
            <person name="Medova H."/>
            <person name="Dean J."/>
            <person name="Koblizek M."/>
        </authorList>
    </citation>
    <scope>NUCLEOTIDE SEQUENCE [LARGE SCALE GENOMIC DNA]</scope>
    <source>
        <strain evidence="1 2">AP64</strain>
    </source>
</reference>
<sequence length="151" mass="16940">MVPFGPVTLTPLSTITVDGRDVRVTLHTAHDGIEFVGRLFFAESGWSNSGIPDRANFPGRSIDDVLGLVRDLQPEELAQRYRRANAEKRRYHGLRQITLEVLAKVRYMNQVGVSMRTGLLDAEAAHQEMELTEAQMLELVVQMKHLAGVEN</sequence>
<dbReference type="EMBL" id="CP011454">
    <property type="protein sequence ID" value="AMW04132.1"/>
    <property type="molecule type" value="Genomic_DNA"/>
</dbReference>